<evidence type="ECO:0000313" key="11">
    <source>
        <dbReference type="Proteomes" id="UP000003527"/>
    </source>
</evidence>
<dbReference type="Gene3D" id="3.30.565.10">
    <property type="entry name" value="Histidine kinase-like ATPase, C-terminal domain"/>
    <property type="match status" value="1"/>
</dbReference>
<comment type="subcellular location">
    <subcellularLocation>
        <location evidence="1">Cell membrane</location>
        <topology evidence="1">Multi-pass membrane protein</topology>
    </subcellularLocation>
</comment>
<dbReference type="HOGENOM" id="CLU_020473_6_0_9"/>
<dbReference type="Gene3D" id="6.10.340.10">
    <property type="match status" value="1"/>
</dbReference>
<dbReference type="CDD" id="cd06225">
    <property type="entry name" value="HAMP"/>
    <property type="match status" value="1"/>
</dbReference>
<dbReference type="InterPro" id="IPR003660">
    <property type="entry name" value="HAMP_dom"/>
</dbReference>
<dbReference type="GO" id="GO:0005886">
    <property type="term" value="C:plasma membrane"/>
    <property type="evidence" value="ECO:0007669"/>
    <property type="project" value="UniProtKB-SubCell"/>
</dbReference>
<reference evidence="10 11" key="1">
    <citation type="submission" date="2011-08" db="EMBL/GenBank/DDBJ databases">
        <title>The Genome Sequence of Oribacterium sp. ACB7.</title>
        <authorList>
            <consortium name="The Broad Institute Genome Sequencing Platform"/>
            <person name="Earl A."/>
            <person name="Ward D."/>
            <person name="Feldgarden M."/>
            <person name="Gevers D."/>
            <person name="Sizova M."/>
            <person name="Hazen A."/>
            <person name="Epstein S."/>
            <person name="Young S.K."/>
            <person name="Zeng Q."/>
            <person name="Gargeya S."/>
            <person name="Fitzgerald M."/>
            <person name="Haas B."/>
            <person name="Abouelleil A."/>
            <person name="Alvarado L."/>
            <person name="Arachchi H.M."/>
            <person name="Berlin A."/>
            <person name="Brown A."/>
            <person name="Chapman S.B."/>
            <person name="Chen Z."/>
            <person name="Dunbar C."/>
            <person name="Freedman E."/>
            <person name="Gearin G."/>
            <person name="Gellesch M."/>
            <person name="Goldberg J."/>
            <person name="Griggs A."/>
            <person name="Gujja S."/>
            <person name="Heiman D."/>
            <person name="Howarth C."/>
            <person name="Larson L."/>
            <person name="Lui A."/>
            <person name="MacDonald P.J.P."/>
            <person name="Montmayeur A."/>
            <person name="Murphy C."/>
            <person name="Neiman D."/>
            <person name="Pearson M."/>
            <person name="Priest M."/>
            <person name="Roberts A."/>
            <person name="Saif S."/>
            <person name="Shea T."/>
            <person name="Shenoy N."/>
            <person name="Sisk P."/>
            <person name="Stolte C."/>
            <person name="Sykes S."/>
            <person name="Wortman J."/>
            <person name="Nusbaum C."/>
            <person name="Birren B."/>
        </authorList>
    </citation>
    <scope>NUCLEOTIDE SEQUENCE [LARGE SCALE GENOMIC DNA]</scope>
    <source>
        <strain evidence="10 11">ACB7</strain>
    </source>
</reference>
<dbReference type="Proteomes" id="UP000003527">
    <property type="component" value="Unassembled WGS sequence"/>
</dbReference>
<name>G9WU18_9FIRM</name>
<dbReference type="RefSeq" id="WP_009536419.1">
    <property type="nucleotide sequence ID" value="NZ_JH414504.1"/>
</dbReference>
<dbReference type="SUPFAM" id="SSF158472">
    <property type="entry name" value="HAMP domain-like"/>
    <property type="match status" value="1"/>
</dbReference>
<accession>G9WU18</accession>
<dbReference type="InterPro" id="IPR010559">
    <property type="entry name" value="Sig_transdc_His_kin_internal"/>
</dbReference>
<dbReference type="SUPFAM" id="SSF55874">
    <property type="entry name" value="ATPase domain of HSP90 chaperone/DNA topoisomerase II/histidine kinase"/>
    <property type="match status" value="1"/>
</dbReference>
<gene>
    <name evidence="10" type="ORF">HMPREF9624_00528</name>
</gene>
<evidence type="ECO:0000256" key="4">
    <source>
        <dbReference type="ARBA" id="ARBA00022679"/>
    </source>
</evidence>
<organism evidence="10 11">
    <name type="scientific">Oribacterium asaccharolyticum ACB7</name>
    <dbReference type="NCBI Taxonomy" id="796944"/>
    <lineage>
        <taxon>Bacteria</taxon>
        <taxon>Bacillati</taxon>
        <taxon>Bacillota</taxon>
        <taxon>Clostridia</taxon>
        <taxon>Lachnospirales</taxon>
        <taxon>Lachnospiraceae</taxon>
        <taxon>Oribacterium</taxon>
    </lineage>
</organism>
<evidence type="ECO:0000256" key="7">
    <source>
        <dbReference type="ARBA" id="ARBA00023136"/>
    </source>
</evidence>
<dbReference type="PATRIC" id="fig|796944.3.peg.1242"/>
<dbReference type="Pfam" id="PF02743">
    <property type="entry name" value="dCache_1"/>
    <property type="match status" value="1"/>
</dbReference>
<dbReference type="Gene3D" id="3.30.450.20">
    <property type="entry name" value="PAS domain"/>
    <property type="match status" value="1"/>
</dbReference>
<evidence type="ECO:0000313" key="10">
    <source>
        <dbReference type="EMBL" id="EHL12221.1"/>
    </source>
</evidence>
<keyword evidence="11" id="KW-1185">Reference proteome</keyword>
<keyword evidence="6 8" id="KW-1133">Transmembrane helix</keyword>
<dbReference type="InterPro" id="IPR033479">
    <property type="entry name" value="dCache_1"/>
</dbReference>
<comment type="caution">
    <text evidence="10">The sequence shown here is derived from an EMBL/GenBank/DDBJ whole genome shotgun (WGS) entry which is preliminary data.</text>
</comment>
<sequence>MKVFHSFTSKILAIMLILLLFFCAVNTFAWYRSFTREAIETAQTHLDSLIETLNETFDENLREIDYTTAFISNKVHSSQNNCIVQFLTAQEANVRFLSFQQARNYLFNRCNFKAYISGISIYGFDGRVCTYGITTPYDEVSQTEWFSQIQSGKEDVIYLAPHAYTSKRPSPHSSYVFSIVRPVFNNGTIIGVIKADVKSSLLETIFDIQEMQGYVLYVFDQDTGEAIYVPKKSDNLILDHFQASIPHGHGSYTDKIGDVDCLVVYTTSRTTPWQIVGVVSQNTVISGFLQVRNRMLLLVTICTVLFAAIAFVLSYYMTKDLRKLTKAVEKISDETLELEVRISKKDEVGKLYQRISAMLVRLRTLIVNIRKAEEEKRTSEISMLSMQINPHFLYNTLHTIKVLSIMQGVENIQTVTDALSRMIHLNLDIRKLISVAEEENYLLDYLQIQKYRYAGKFSYRISIEDEAKNRFVPKLLVQPIVENALQYGIAKSKKLGILQVLIFLEQEKLHILVRNSGPGFPPELLNNQKYCGGISKHIGLQNITRRLQLLFGDEADIRILSGEQLLTSVELILPELLEREVNLDANINCG</sequence>
<evidence type="ECO:0000259" key="9">
    <source>
        <dbReference type="PROSITE" id="PS50885"/>
    </source>
</evidence>
<evidence type="ECO:0000256" key="2">
    <source>
        <dbReference type="ARBA" id="ARBA00022475"/>
    </source>
</evidence>
<evidence type="ECO:0000256" key="3">
    <source>
        <dbReference type="ARBA" id="ARBA00022553"/>
    </source>
</evidence>
<evidence type="ECO:0000256" key="6">
    <source>
        <dbReference type="ARBA" id="ARBA00022989"/>
    </source>
</evidence>
<evidence type="ECO:0000256" key="1">
    <source>
        <dbReference type="ARBA" id="ARBA00004651"/>
    </source>
</evidence>
<dbReference type="AlphaFoldDB" id="G9WU18"/>
<protein>
    <recommendedName>
        <fullName evidence="9">HAMP domain-containing protein</fullName>
    </recommendedName>
</protein>
<dbReference type="PANTHER" id="PTHR34220:SF7">
    <property type="entry name" value="SENSOR HISTIDINE KINASE YPDA"/>
    <property type="match status" value="1"/>
</dbReference>
<feature type="transmembrane region" description="Helical" evidence="8">
    <location>
        <begin position="295"/>
        <end position="316"/>
    </location>
</feature>
<keyword evidence="7 8" id="KW-0472">Membrane</keyword>
<dbReference type="CDD" id="cd18774">
    <property type="entry name" value="PDC2_HK_sensor"/>
    <property type="match status" value="1"/>
</dbReference>
<dbReference type="PROSITE" id="PS50885">
    <property type="entry name" value="HAMP"/>
    <property type="match status" value="1"/>
</dbReference>
<feature type="transmembrane region" description="Helical" evidence="8">
    <location>
        <begin position="12"/>
        <end position="31"/>
    </location>
</feature>
<feature type="domain" description="HAMP" evidence="9">
    <location>
        <begin position="315"/>
        <end position="367"/>
    </location>
</feature>
<evidence type="ECO:0000256" key="5">
    <source>
        <dbReference type="ARBA" id="ARBA00022692"/>
    </source>
</evidence>
<dbReference type="PANTHER" id="PTHR34220">
    <property type="entry name" value="SENSOR HISTIDINE KINASE YPDA"/>
    <property type="match status" value="1"/>
</dbReference>
<proteinExistence type="predicted"/>
<evidence type="ECO:0000256" key="8">
    <source>
        <dbReference type="SAM" id="Phobius"/>
    </source>
</evidence>
<keyword evidence="3" id="KW-0597">Phosphoprotein</keyword>
<dbReference type="GO" id="GO:0000155">
    <property type="term" value="F:phosphorelay sensor kinase activity"/>
    <property type="evidence" value="ECO:0007669"/>
    <property type="project" value="InterPro"/>
</dbReference>
<dbReference type="InterPro" id="IPR050640">
    <property type="entry name" value="Bact_2-comp_sensor_kinase"/>
</dbReference>
<dbReference type="Pfam" id="PF06580">
    <property type="entry name" value="His_kinase"/>
    <property type="match status" value="1"/>
</dbReference>
<dbReference type="SMART" id="SM00304">
    <property type="entry name" value="HAMP"/>
    <property type="match status" value="1"/>
</dbReference>
<dbReference type="InterPro" id="IPR036890">
    <property type="entry name" value="HATPase_C_sf"/>
</dbReference>
<dbReference type="Pfam" id="PF00672">
    <property type="entry name" value="HAMP"/>
    <property type="match status" value="1"/>
</dbReference>
<keyword evidence="4" id="KW-0808">Transferase</keyword>
<keyword evidence="5 8" id="KW-0812">Transmembrane</keyword>
<keyword evidence="2" id="KW-1003">Cell membrane</keyword>
<dbReference type="EMBL" id="AFZD01000016">
    <property type="protein sequence ID" value="EHL12221.1"/>
    <property type="molecule type" value="Genomic_DNA"/>
</dbReference>